<protein>
    <recommendedName>
        <fullName evidence="2">GerMN domain-containing protein</fullName>
    </recommendedName>
</protein>
<dbReference type="AlphaFoldDB" id="A0A8J3W3M7"/>
<dbReference type="Pfam" id="PF10646">
    <property type="entry name" value="Germane"/>
    <property type="match status" value="1"/>
</dbReference>
<feature type="signal peptide" evidence="1">
    <location>
        <begin position="1"/>
        <end position="18"/>
    </location>
</feature>
<feature type="domain" description="GerMN" evidence="2">
    <location>
        <begin position="209"/>
        <end position="294"/>
    </location>
</feature>
<name>A0A8J3W3M7_9ACTN</name>
<dbReference type="InterPro" id="IPR018910">
    <property type="entry name" value="LpqB_C"/>
</dbReference>
<dbReference type="Proteomes" id="UP000616724">
    <property type="component" value="Unassembled WGS sequence"/>
</dbReference>
<dbReference type="InterPro" id="IPR019606">
    <property type="entry name" value="GerMN"/>
</dbReference>
<evidence type="ECO:0000256" key="1">
    <source>
        <dbReference type="SAM" id="SignalP"/>
    </source>
</evidence>
<sequence>MRAAGLALVLVCSGTACSVIPTGASRAVAVEDVGRGDPLDPPYARVIAMPPNPEWTPEQVVMGFRAAMASVDDTSYAVARQYLTGAYAKEWNPGSGVTVYQQSTTDDEVEPVDEGDTEVRVTLKGAVIATINDRGLYRPSGGPLDEPFTLVKEGDKGWRISAGPDGLLLSEPDVKRAYRLVDLYFLDSRREGLVIEQVQVPLNPASTFAKAIVERLLEGPSASLQGAVHTAFAPGTGLIDVTTENNRVIVNLRKGVSSDNVAAMSAQLAGTLSGIAGGSSFEVRIQGEPYHSDRPLEIDAQQQLKFDPWMTPGNIRPFYMQDGLLRQLGKDNVGVAVPGEAGGKNGSFTHPAISGHDLRQVAALSRNRDGISVAPLVPDGKWQQWVTGKDLTPPSWDRYHSMWTVSRPSPQTSVVLRHYYDEIKHEVRQFRVAASELNAVDVTALKIARDGVHVAVATRNARGEEEVKIGTVIGTGGGSRIDNLQTVVHSEDKRQIKDIAWKNGKTLYVLTGKSELLEASLTAAPTSQVAYPRLQSITVLDDYLLAGAKDDEDNQQVLYWNATAAKWEPWIRDESGAVTFTAGGPSFPVFPLG</sequence>
<keyword evidence="1" id="KW-0732">Signal</keyword>
<proteinExistence type="predicted"/>
<evidence type="ECO:0000313" key="4">
    <source>
        <dbReference type="Proteomes" id="UP000616724"/>
    </source>
</evidence>
<feature type="chain" id="PRO_5039268110" description="GerMN domain-containing protein" evidence="1">
    <location>
        <begin position="19"/>
        <end position="593"/>
    </location>
</feature>
<dbReference type="Pfam" id="PF25976">
    <property type="entry name" value="LpqB_N"/>
    <property type="match status" value="1"/>
</dbReference>
<dbReference type="EMBL" id="BOOH01000009">
    <property type="protein sequence ID" value="GIH74510.1"/>
    <property type="molecule type" value="Genomic_DNA"/>
</dbReference>
<organism evidence="3 4">
    <name type="scientific">Planobispora longispora</name>
    <dbReference type="NCBI Taxonomy" id="28887"/>
    <lineage>
        <taxon>Bacteria</taxon>
        <taxon>Bacillati</taxon>
        <taxon>Actinomycetota</taxon>
        <taxon>Actinomycetes</taxon>
        <taxon>Streptosporangiales</taxon>
        <taxon>Streptosporangiaceae</taxon>
        <taxon>Planobispora</taxon>
    </lineage>
</organism>
<dbReference type="Pfam" id="PF10647">
    <property type="entry name" value="Gmad1"/>
    <property type="match status" value="1"/>
</dbReference>
<evidence type="ECO:0000259" key="2">
    <source>
        <dbReference type="SMART" id="SM00909"/>
    </source>
</evidence>
<keyword evidence="4" id="KW-1185">Reference proteome</keyword>
<comment type="caution">
    <text evidence="3">The sequence shown here is derived from an EMBL/GenBank/DDBJ whole genome shotgun (WGS) entry which is preliminary data.</text>
</comment>
<accession>A0A8J3W3M7</accession>
<gene>
    <name evidence="3" type="ORF">Plo01_09390</name>
</gene>
<evidence type="ECO:0000313" key="3">
    <source>
        <dbReference type="EMBL" id="GIH74510.1"/>
    </source>
</evidence>
<reference evidence="3 4" key="1">
    <citation type="submission" date="2021-01" db="EMBL/GenBank/DDBJ databases">
        <title>Whole genome shotgun sequence of Planobispora longispora NBRC 13918.</title>
        <authorList>
            <person name="Komaki H."/>
            <person name="Tamura T."/>
        </authorList>
    </citation>
    <scope>NUCLEOTIDE SEQUENCE [LARGE SCALE GENOMIC DNA]</scope>
    <source>
        <strain evidence="3 4">NBRC 13918</strain>
    </source>
</reference>
<dbReference type="PROSITE" id="PS51257">
    <property type="entry name" value="PROKAR_LIPOPROTEIN"/>
    <property type="match status" value="1"/>
</dbReference>
<dbReference type="SMART" id="SM00909">
    <property type="entry name" value="Germane"/>
    <property type="match status" value="1"/>
</dbReference>
<dbReference type="InterPro" id="IPR059026">
    <property type="entry name" value="LpqB_N"/>
</dbReference>